<accession>A0A5K7YPS3</accession>
<dbReference type="Proteomes" id="UP000427906">
    <property type="component" value="Chromosome"/>
</dbReference>
<keyword evidence="4" id="KW-1185">Reference proteome</keyword>
<dbReference type="RefSeq" id="WP_167527953.1">
    <property type="nucleotide sequence ID" value="NZ_AP021874.1"/>
</dbReference>
<evidence type="ECO:0000313" key="3">
    <source>
        <dbReference type="EMBL" id="BBO71236.1"/>
    </source>
</evidence>
<dbReference type="InterPro" id="IPR006016">
    <property type="entry name" value="UspA"/>
</dbReference>
<organism evidence="3 4">
    <name type="scientific">Desulfosarcina alkanivorans</name>
    <dbReference type="NCBI Taxonomy" id="571177"/>
    <lineage>
        <taxon>Bacteria</taxon>
        <taxon>Pseudomonadati</taxon>
        <taxon>Thermodesulfobacteriota</taxon>
        <taxon>Desulfobacteria</taxon>
        <taxon>Desulfobacterales</taxon>
        <taxon>Desulfosarcinaceae</taxon>
        <taxon>Desulfosarcina</taxon>
    </lineage>
</organism>
<dbReference type="EMBL" id="AP021874">
    <property type="protein sequence ID" value="BBO71236.1"/>
    <property type="molecule type" value="Genomic_DNA"/>
</dbReference>
<comment type="similarity">
    <text evidence="1">Belongs to the universal stress protein A family.</text>
</comment>
<feature type="domain" description="UspA" evidence="2">
    <location>
        <begin position="8"/>
        <end position="159"/>
    </location>
</feature>
<dbReference type="PANTHER" id="PTHR46268">
    <property type="entry name" value="STRESS RESPONSE PROTEIN NHAX"/>
    <property type="match status" value="1"/>
</dbReference>
<evidence type="ECO:0000313" key="4">
    <source>
        <dbReference type="Proteomes" id="UP000427906"/>
    </source>
</evidence>
<dbReference type="KEGG" id="dalk:DSCA_51660"/>
<dbReference type="AlphaFoldDB" id="A0A5K7YPS3"/>
<dbReference type="InterPro" id="IPR014729">
    <property type="entry name" value="Rossmann-like_a/b/a_fold"/>
</dbReference>
<reference evidence="3 4" key="1">
    <citation type="submission" date="2019-11" db="EMBL/GenBank/DDBJ databases">
        <title>Comparative genomics of hydrocarbon-degrading Desulfosarcina strains.</title>
        <authorList>
            <person name="Watanabe M."/>
            <person name="Kojima H."/>
            <person name="Fukui M."/>
        </authorList>
    </citation>
    <scope>NUCLEOTIDE SEQUENCE [LARGE SCALE GENOMIC DNA]</scope>
    <source>
        <strain evidence="3 4">PL12</strain>
    </source>
</reference>
<name>A0A5K7YPS3_9BACT</name>
<protein>
    <recommendedName>
        <fullName evidence="2">UspA domain-containing protein</fullName>
    </recommendedName>
</protein>
<evidence type="ECO:0000256" key="1">
    <source>
        <dbReference type="ARBA" id="ARBA00008791"/>
    </source>
</evidence>
<dbReference type="SUPFAM" id="SSF52402">
    <property type="entry name" value="Adenine nucleotide alpha hydrolases-like"/>
    <property type="match status" value="2"/>
</dbReference>
<dbReference type="Gene3D" id="3.40.50.620">
    <property type="entry name" value="HUPs"/>
    <property type="match status" value="2"/>
</dbReference>
<dbReference type="Pfam" id="PF00582">
    <property type="entry name" value="Usp"/>
    <property type="match status" value="2"/>
</dbReference>
<dbReference type="CDD" id="cd00293">
    <property type="entry name" value="USP-like"/>
    <property type="match status" value="2"/>
</dbReference>
<proteinExistence type="inferred from homology"/>
<dbReference type="PANTHER" id="PTHR46268:SF6">
    <property type="entry name" value="UNIVERSAL STRESS PROTEIN UP12"/>
    <property type="match status" value="1"/>
</dbReference>
<evidence type="ECO:0000259" key="2">
    <source>
        <dbReference type="Pfam" id="PF00582"/>
    </source>
</evidence>
<sequence length="315" mass="34914">MPESVPPQKVLVAVDGSEQSLRAIRYAAGVFPPDRTHIVLFHVQAQLFELFSDLDAYPHYKSRVTGLKRWATEQKMEISSTMDSAMVYFKQKGFPESAITVKTPAKKLGISQDIVKESYDGYHAVVVGRIGWSRFKDWLIKSTAMKLVAKIKHIPIVVVGGKPDAKNLLVAFDGTHGAMKGVVCVGALIGASGHDLQLYSIIDSKKKFWPGDHAYFSIDNCVSRIVTGNLEIGEQLEEARTRLLAEGFPPERISVRIHAVGRDRATYIVQEAQNNSFGSVVVGRRGLVTFIDEFFIGRVSDQVLKLADELAVWVI</sequence>
<feature type="domain" description="UspA" evidence="2">
    <location>
        <begin position="237"/>
        <end position="308"/>
    </location>
</feature>
<gene>
    <name evidence="3" type="ORF">DSCA_51660</name>
</gene>